<evidence type="ECO:0000313" key="2">
    <source>
        <dbReference type="EMBL" id="MBO8457406.1"/>
    </source>
</evidence>
<dbReference type="AlphaFoldDB" id="A0A9D9HP23"/>
<accession>A0A9D9HP23</accession>
<sequence length="362" mass="40142">MKVKSLLFFLAGIFFVSCVSMQDDLIVNSAYEGNALYDKYISRMVSFDGAQFRGELDKVAVESFITEVEGVLDSNSLSRKERAFFTGIAGRCNLLLGRNSVAEDLSKTAISLQKGEPQALILSLRLLSPSQRLSVLPDLSMQSDSAYPLQIEKALALFSVSDFSSALAAFDSAFINLPDYYRESYSYVRNLCWSLKDGVKTDDTGINKALNSSGITIEDLILITSSQSDLLEPVTGGKALSTQELIRMADAAGFFDNQETMGKGKSEYTGKISRKLCARFLWNLYVRNMGDSTLFTRYYTRYEKYGKSPLEDVDLENPDFNGIIGCVEKEIMTVPEGTRFYPDGVVPGGDFLGWIKNLEKGL</sequence>
<reference evidence="2" key="1">
    <citation type="submission" date="2020-10" db="EMBL/GenBank/DDBJ databases">
        <authorList>
            <person name="Gilroy R."/>
        </authorList>
    </citation>
    <scope>NUCLEOTIDE SEQUENCE</scope>
    <source>
        <strain evidence="2">10532</strain>
    </source>
</reference>
<dbReference type="EMBL" id="JADIMM010000059">
    <property type="protein sequence ID" value="MBO8457406.1"/>
    <property type="molecule type" value="Genomic_DNA"/>
</dbReference>
<gene>
    <name evidence="2" type="ORF">IAA81_04160</name>
</gene>
<evidence type="ECO:0000256" key="1">
    <source>
        <dbReference type="SAM" id="SignalP"/>
    </source>
</evidence>
<organism evidence="2 3">
    <name type="scientific">Candidatus Gallitreponema excrementavium</name>
    <dbReference type="NCBI Taxonomy" id="2840840"/>
    <lineage>
        <taxon>Bacteria</taxon>
        <taxon>Pseudomonadati</taxon>
        <taxon>Spirochaetota</taxon>
        <taxon>Spirochaetia</taxon>
        <taxon>Spirochaetales</taxon>
        <taxon>Candidatus Gallitreponema</taxon>
    </lineage>
</organism>
<name>A0A9D9HP23_9SPIR</name>
<dbReference type="PROSITE" id="PS51257">
    <property type="entry name" value="PROKAR_LIPOPROTEIN"/>
    <property type="match status" value="1"/>
</dbReference>
<proteinExistence type="predicted"/>
<reference evidence="2" key="2">
    <citation type="journal article" date="2021" name="PeerJ">
        <title>Extensive microbial diversity within the chicken gut microbiome revealed by metagenomics and culture.</title>
        <authorList>
            <person name="Gilroy R."/>
            <person name="Ravi A."/>
            <person name="Getino M."/>
            <person name="Pursley I."/>
            <person name="Horton D.L."/>
            <person name="Alikhan N.F."/>
            <person name="Baker D."/>
            <person name="Gharbi K."/>
            <person name="Hall N."/>
            <person name="Watson M."/>
            <person name="Adriaenssens E.M."/>
            <person name="Foster-Nyarko E."/>
            <person name="Jarju S."/>
            <person name="Secka A."/>
            <person name="Antonio M."/>
            <person name="Oren A."/>
            <person name="Chaudhuri R.R."/>
            <person name="La Ragione R."/>
            <person name="Hildebrand F."/>
            <person name="Pallen M.J."/>
        </authorList>
    </citation>
    <scope>NUCLEOTIDE SEQUENCE</scope>
    <source>
        <strain evidence="2">10532</strain>
    </source>
</reference>
<feature type="chain" id="PRO_5039726126" description="Lipoprotein" evidence="1">
    <location>
        <begin position="23"/>
        <end position="362"/>
    </location>
</feature>
<evidence type="ECO:0008006" key="4">
    <source>
        <dbReference type="Google" id="ProtNLM"/>
    </source>
</evidence>
<comment type="caution">
    <text evidence="2">The sequence shown here is derived from an EMBL/GenBank/DDBJ whole genome shotgun (WGS) entry which is preliminary data.</text>
</comment>
<protein>
    <recommendedName>
        <fullName evidence="4">Lipoprotein</fullName>
    </recommendedName>
</protein>
<feature type="signal peptide" evidence="1">
    <location>
        <begin position="1"/>
        <end position="22"/>
    </location>
</feature>
<dbReference type="Proteomes" id="UP000823638">
    <property type="component" value="Unassembled WGS sequence"/>
</dbReference>
<evidence type="ECO:0000313" key="3">
    <source>
        <dbReference type="Proteomes" id="UP000823638"/>
    </source>
</evidence>
<keyword evidence="1" id="KW-0732">Signal</keyword>